<evidence type="ECO:0000256" key="2">
    <source>
        <dbReference type="ARBA" id="ARBA00005369"/>
    </source>
</evidence>
<accession>A0ABU9YHH8</accession>
<evidence type="ECO:0000256" key="7">
    <source>
        <dbReference type="ARBA" id="ARBA00022679"/>
    </source>
</evidence>
<organism evidence="13 14">
    <name type="scientific">Tistrella arctica</name>
    <dbReference type="NCBI Taxonomy" id="3133430"/>
    <lineage>
        <taxon>Bacteria</taxon>
        <taxon>Pseudomonadati</taxon>
        <taxon>Pseudomonadota</taxon>
        <taxon>Alphaproteobacteria</taxon>
        <taxon>Geminicoccales</taxon>
        <taxon>Geminicoccaceae</taxon>
        <taxon>Tistrella</taxon>
    </lineage>
</organism>
<evidence type="ECO:0000256" key="5">
    <source>
        <dbReference type="ARBA" id="ARBA00022490"/>
    </source>
</evidence>
<evidence type="ECO:0000256" key="9">
    <source>
        <dbReference type="ARBA" id="ARBA00030757"/>
    </source>
</evidence>
<keyword evidence="6 13" id="KW-0489">Methyltransferase</keyword>
<comment type="caution">
    <text evidence="13">The sequence shown here is derived from an EMBL/GenBank/DDBJ whole genome shotgun (WGS) entry which is preliminary data.</text>
</comment>
<gene>
    <name evidence="13" type="ORF">WG926_08050</name>
</gene>
<evidence type="ECO:0000313" key="14">
    <source>
        <dbReference type="Proteomes" id="UP001413721"/>
    </source>
</evidence>
<dbReference type="GO" id="GO:0032259">
    <property type="term" value="P:methylation"/>
    <property type="evidence" value="ECO:0007669"/>
    <property type="project" value="UniProtKB-KW"/>
</dbReference>
<dbReference type="InterPro" id="IPR029063">
    <property type="entry name" value="SAM-dependent_MTases_sf"/>
</dbReference>
<feature type="compositionally biased region" description="Low complexity" evidence="12">
    <location>
        <begin position="27"/>
        <end position="37"/>
    </location>
</feature>
<feature type="region of interest" description="Disordered" evidence="12">
    <location>
        <begin position="1"/>
        <end position="43"/>
    </location>
</feature>
<dbReference type="EC" id="2.1.1.77" evidence="3"/>
<sequence>MQVPLTREGRRAAAAAWPDFRGRRRPAQPAAPGPQRQVMTDHPISRSQRRLNVPMFEEKTVRAHQDALFRQIKSYLPIRGQRIQISPALADAFFRFPRHAFVSGFRRPGAQAGAPVTPADPGFLAGAYENSPLMYVDEAGRMLPASSSEPAFILHLAALLDVQPGQRVLEIGCGTGWLMALLSHLVGPEGHVTGVEINPRLHAEAVGNLRAQGLANITVIAGDGFTACGPGTFDRLIMTASAYQLPHRLLTILTEGGKAIIPIRNRGLAEEAHLLERRGDRLVSCITRLCKFVPVAGPSATGTPVIPLADDTAINRLRTAALSRSAMAFGQEAPGDMLRHALPFTAFLSKVAPDFRAWSMGQSGRGQLDVAVFGDPDNYGFGLVDETRGSAAIWHKGEVTAFGTPDAANALTLRLTEWVAAGRPSGFAFGLTVTAAGAAPPTDASTQLHREDRGDLTFWWHIRPPDLRL</sequence>
<protein>
    <recommendedName>
        <fullName evidence="4">Protein-L-isoaspartate O-methyltransferase</fullName>
        <ecNumber evidence="3">2.1.1.77</ecNumber>
    </recommendedName>
    <alternativeName>
        <fullName evidence="11">L-isoaspartyl protein carboxyl methyltransferase</fullName>
    </alternativeName>
    <alternativeName>
        <fullName evidence="9">Protein L-isoaspartyl methyltransferase</fullName>
    </alternativeName>
    <alternativeName>
        <fullName evidence="10">Protein-beta-aspartate methyltransferase</fullName>
    </alternativeName>
</protein>
<dbReference type="SUPFAM" id="SSF53335">
    <property type="entry name" value="S-adenosyl-L-methionine-dependent methyltransferases"/>
    <property type="match status" value="1"/>
</dbReference>
<evidence type="ECO:0000256" key="10">
    <source>
        <dbReference type="ARBA" id="ARBA00031323"/>
    </source>
</evidence>
<dbReference type="Proteomes" id="UP001413721">
    <property type="component" value="Unassembled WGS sequence"/>
</dbReference>
<comment type="similarity">
    <text evidence="2">Belongs to the methyltransferase superfamily. L-isoaspartyl/D-aspartyl protein methyltransferase family.</text>
</comment>
<evidence type="ECO:0000256" key="6">
    <source>
        <dbReference type="ARBA" id="ARBA00022603"/>
    </source>
</evidence>
<dbReference type="GO" id="GO:0008168">
    <property type="term" value="F:methyltransferase activity"/>
    <property type="evidence" value="ECO:0007669"/>
    <property type="project" value="UniProtKB-KW"/>
</dbReference>
<dbReference type="PANTHER" id="PTHR11579:SF0">
    <property type="entry name" value="PROTEIN-L-ISOASPARTATE(D-ASPARTATE) O-METHYLTRANSFERASE"/>
    <property type="match status" value="1"/>
</dbReference>
<reference evidence="13 14" key="1">
    <citation type="submission" date="2024-03" db="EMBL/GenBank/DDBJ databases">
        <title>High-quality draft genome sequencing of Tistrella sp. BH-R2-4.</title>
        <authorList>
            <person name="Dong C."/>
        </authorList>
    </citation>
    <scope>NUCLEOTIDE SEQUENCE [LARGE SCALE GENOMIC DNA]</scope>
    <source>
        <strain evidence="13 14">BH-R2-4</strain>
    </source>
</reference>
<dbReference type="RefSeq" id="WP_345934579.1">
    <property type="nucleotide sequence ID" value="NZ_JBBKTV010000008.1"/>
</dbReference>
<keyword evidence="14" id="KW-1185">Reference proteome</keyword>
<dbReference type="Gene3D" id="3.40.50.150">
    <property type="entry name" value="Vaccinia Virus protein VP39"/>
    <property type="match status" value="1"/>
</dbReference>
<dbReference type="CDD" id="cd02440">
    <property type="entry name" value="AdoMet_MTases"/>
    <property type="match status" value="1"/>
</dbReference>
<dbReference type="EMBL" id="JBBKTW010000003">
    <property type="protein sequence ID" value="MEN2988252.1"/>
    <property type="molecule type" value="Genomic_DNA"/>
</dbReference>
<evidence type="ECO:0000313" key="13">
    <source>
        <dbReference type="EMBL" id="MEN2988252.1"/>
    </source>
</evidence>
<evidence type="ECO:0000256" key="3">
    <source>
        <dbReference type="ARBA" id="ARBA00011890"/>
    </source>
</evidence>
<dbReference type="InterPro" id="IPR000682">
    <property type="entry name" value="PCMT"/>
</dbReference>
<name>A0ABU9YHH8_9PROT</name>
<comment type="subcellular location">
    <subcellularLocation>
        <location evidence="1">Cytoplasm</location>
    </subcellularLocation>
</comment>
<evidence type="ECO:0000256" key="8">
    <source>
        <dbReference type="ARBA" id="ARBA00022691"/>
    </source>
</evidence>
<keyword evidence="8" id="KW-0949">S-adenosyl-L-methionine</keyword>
<evidence type="ECO:0000256" key="12">
    <source>
        <dbReference type="SAM" id="MobiDB-lite"/>
    </source>
</evidence>
<evidence type="ECO:0000256" key="1">
    <source>
        <dbReference type="ARBA" id="ARBA00004496"/>
    </source>
</evidence>
<dbReference type="Pfam" id="PF01135">
    <property type="entry name" value="PCMT"/>
    <property type="match status" value="1"/>
</dbReference>
<dbReference type="PANTHER" id="PTHR11579">
    <property type="entry name" value="PROTEIN-L-ISOASPARTATE O-METHYLTRANSFERASE"/>
    <property type="match status" value="1"/>
</dbReference>
<keyword evidence="5" id="KW-0963">Cytoplasm</keyword>
<proteinExistence type="inferred from homology"/>
<evidence type="ECO:0000256" key="4">
    <source>
        <dbReference type="ARBA" id="ARBA00013346"/>
    </source>
</evidence>
<evidence type="ECO:0000256" key="11">
    <source>
        <dbReference type="ARBA" id="ARBA00031350"/>
    </source>
</evidence>
<keyword evidence="7" id="KW-0808">Transferase</keyword>